<gene>
    <name evidence="1" type="ORF">BDY19DRAFT_945492</name>
</gene>
<dbReference type="EMBL" id="MU274911">
    <property type="protein sequence ID" value="KAI0089366.1"/>
    <property type="molecule type" value="Genomic_DNA"/>
</dbReference>
<keyword evidence="2" id="KW-1185">Reference proteome</keyword>
<evidence type="ECO:0000313" key="1">
    <source>
        <dbReference type="EMBL" id="KAI0089366.1"/>
    </source>
</evidence>
<organism evidence="1 2">
    <name type="scientific">Irpex rosettiformis</name>
    <dbReference type="NCBI Taxonomy" id="378272"/>
    <lineage>
        <taxon>Eukaryota</taxon>
        <taxon>Fungi</taxon>
        <taxon>Dikarya</taxon>
        <taxon>Basidiomycota</taxon>
        <taxon>Agaricomycotina</taxon>
        <taxon>Agaricomycetes</taxon>
        <taxon>Polyporales</taxon>
        <taxon>Irpicaceae</taxon>
        <taxon>Irpex</taxon>
    </lineage>
</organism>
<protein>
    <submittedName>
        <fullName evidence="1">Uncharacterized protein</fullName>
    </submittedName>
</protein>
<accession>A0ACB8U597</accession>
<name>A0ACB8U597_9APHY</name>
<comment type="caution">
    <text evidence="1">The sequence shown here is derived from an EMBL/GenBank/DDBJ whole genome shotgun (WGS) entry which is preliminary data.</text>
</comment>
<dbReference type="Proteomes" id="UP001055072">
    <property type="component" value="Unassembled WGS sequence"/>
</dbReference>
<proteinExistence type="predicted"/>
<evidence type="ECO:0000313" key="2">
    <source>
        <dbReference type="Proteomes" id="UP001055072"/>
    </source>
</evidence>
<reference evidence="1" key="1">
    <citation type="journal article" date="2021" name="Environ. Microbiol.">
        <title>Gene family expansions and transcriptome signatures uncover fungal adaptations to wood decay.</title>
        <authorList>
            <person name="Hage H."/>
            <person name="Miyauchi S."/>
            <person name="Viragh M."/>
            <person name="Drula E."/>
            <person name="Min B."/>
            <person name="Chaduli D."/>
            <person name="Navarro D."/>
            <person name="Favel A."/>
            <person name="Norest M."/>
            <person name="Lesage-Meessen L."/>
            <person name="Balint B."/>
            <person name="Merenyi Z."/>
            <person name="de Eugenio L."/>
            <person name="Morin E."/>
            <person name="Martinez A.T."/>
            <person name="Baldrian P."/>
            <person name="Stursova M."/>
            <person name="Martinez M.J."/>
            <person name="Novotny C."/>
            <person name="Magnuson J.K."/>
            <person name="Spatafora J.W."/>
            <person name="Maurice S."/>
            <person name="Pangilinan J."/>
            <person name="Andreopoulos W."/>
            <person name="LaButti K."/>
            <person name="Hundley H."/>
            <person name="Na H."/>
            <person name="Kuo A."/>
            <person name="Barry K."/>
            <person name="Lipzen A."/>
            <person name="Henrissat B."/>
            <person name="Riley R."/>
            <person name="Ahrendt S."/>
            <person name="Nagy L.G."/>
            <person name="Grigoriev I.V."/>
            <person name="Martin F."/>
            <person name="Rosso M.N."/>
        </authorList>
    </citation>
    <scope>NUCLEOTIDE SEQUENCE</scope>
    <source>
        <strain evidence="1">CBS 384.51</strain>
    </source>
</reference>
<sequence>MNTEESKPMPPDVLMQQCLTGELQFCPNDGYVISSRMLMGHRGGQISTGDRLYEDGKWECGWRHPQHGNKGAEVIVV</sequence>